<reference evidence="1 2" key="3">
    <citation type="journal article" date="2013" name="Rice">
        <title>Improvement of the Oryza sativa Nipponbare reference genome using next generation sequence and optical map data.</title>
        <authorList>
            <person name="Kawahara Y."/>
            <person name="de la Bastide M."/>
            <person name="Hamilton J.P."/>
            <person name="Kanamori H."/>
            <person name="McCombie W.R."/>
            <person name="Ouyang S."/>
            <person name="Schwartz D.C."/>
            <person name="Tanaka T."/>
            <person name="Wu J."/>
            <person name="Zhou S."/>
            <person name="Childs K.L."/>
            <person name="Davidson R.M."/>
            <person name="Lin H."/>
            <person name="Quesada-Ocampo L."/>
            <person name="Vaillancourt B."/>
            <person name="Sakai H."/>
            <person name="Lee S.S."/>
            <person name="Kim J."/>
            <person name="Numa H."/>
            <person name="Itoh T."/>
            <person name="Buell C.R."/>
            <person name="Matsumoto T."/>
        </authorList>
    </citation>
    <scope>NUCLEOTIDE SEQUENCE [LARGE SCALE GENOMIC DNA]</scope>
    <source>
        <strain evidence="2">cv. Nipponbare</strain>
    </source>
</reference>
<name>A0A0P0Y0U6_ORYSJ</name>
<sequence length="80" mass="8084">GGAAGGCGVDFAHEGWPTGGAVAGISHVGRASVVVEHWCVSHGFAGGEQRVKTQSGLGRTDNDGSLPLVRVLLCCLTPQE</sequence>
<dbReference type="PaxDb" id="39947-A0A0P0Y0U6"/>
<gene>
    <name evidence="1" type="ordered locus">Os11g0258900</name>
    <name evidence="1" type="ORF">OSNPB_110258900</name>
</gene>
<accession>A0A0P0Y0U6</accession>
<dbReference type="EMBL" id="AP014967">
    <property type="protein sequence ID" value="BAT13487.1"/>
    <property type="molecule type" value="Genomic_DNA"/>
</dbReference>
<reference evidence="1 2" key="2">
    <citation type="journal article" date="2013" name="Plant Cell Physiol.">
        <title>Rice Annotation Project Database (RAP-DB): an integrative and interactive database for rice genomics.</title>
        <authorList>
            <person name="Sakai H."/>
            <person name="Lee S.S."/>
            <person name="Tanaka T."/>
            <person name="Numa H."/>
            <person name="Kim J."/>
            <person name="Kawahara Y."/>
            <person name="Wakimoto H."/>
            <person name="Yang C.C."/>
            <person name="Iwamoto M."/>
            <person name="Abe T."/>
            <person name="Yamada Y."/>
            <person name="Muto A."/>
            <person name="Inokuchi H."/>
            <person name="Ikemura T."/>
            <person name="Matsumoto T."/>
            <person name="Sasaki T."/>
            <person name="Itoh T."/>
        </authorList>
    </citation>
    <scope>NUCLEOTIDE SEQUENCE [LARGE SCALE GENOMIC DNA]</scope>
    <source>
        <strain evidence="2">cv. Nipponbare</strain>
    </source>
</reference>
<dbReference type="AlphaFoldDB" id="A0A0P0Y0U6"/>
<organism evidence="1 2">
    <name type="scientific">Oryza sativa subsp. japonica</name>
    <name type="common">Rice</name>
    <dbReference type="NCBI Taxonomy" id="39947"/>
    <lineage>
        <taxon>Eukaryota</taxon>
        <taxon>Viridiplantae</taxon>
        <taxon>Streptophyta</taxon>
        <taxon>Embryophyta</taxon>
        <taxon>Tracheophyta</taxon>
        <taxon>Spermatophyta</taxon>
        <taxon>Magnoliopsida</taxon>
        <taxon>Liliopsida</taxon>
        <taxon>Poales</taxon>
        <taxon>Poaceae</taxon>
        <taxon>BOP clade</taxon>
        <taxon>Oryzoideae</taxon>
        <taxon>Oryzeae</taxon>
        <taxon>Oryzinae</taxon>
        <taxon>Oryza</taxon>
        <taxon>Oryza sativa</taxon>
    </lineage>
</organism>
<dbReference type="Gramene" id="Os11t0258900-01">
    <property type="protein sequence ID" value="Os11t0258900-01"/>
    <property type="gene ID" value="Os11g0258900"/>
</dbReference>
<evidence type="ECO:0000313" key="1">
    <source>
        <dbReference type="EMBL" id="BAT13487.1"/>
    </source>
</evidence>
<reference evidence="2" key="1">
    <citation type="journal article" date="2005" name="Nature">
        <title>The map-based sequence of the rice genome.</title>
        <authorList>
            <consortium name="International rice genome sequencing project (IRGSP)"/>
            <person name="Matsumoto T."/>
            <person name="Wu J."/>
            <person name="Kanamori H."/>
            <person name="Katayose Y."/>
            <person name="Fujisawa M."/>
            <person name="Namiki N."/>
            <person name="Mizuno H."/>
            <person name="Yamamoto K."/>
            <person name="Antonio B.A."/>
            <person name="Baba T."/>
            <person name="Sakata K."/>
            <person name="Nagamura Y."/>
            <person name="Aoki H."/>
            <person name="Arikawa K."/>
            <person name="Arita K."/>
            <person name="Bito T."/>
            <person name="Chiden Y."/>
            <person name="Fujitsuka N."/>
            <person name="Fukunaka R."/>
            <person name="Hamada M."/>
            <person name="Harada C."/>
            <person name="Hayashi A."/>
            <person name="Hijishita S."/>
            <person name="Honda M."/>
            <person name="Hosokawa S."/>
            <person name="Ichikawa Y."/>
            <person name="Idonuma A."/>
            <person name="Iijima M."/>
            <person name="Ikeda M."/>
            <person name="Ikeno M."/>
            <person name="Ito K."/>
            <person name="Ito S."/>
            <person name="Ito T."/>
            <person name="Ito Y."/>
            <person name="Ito Y."/>
            <person name="Iwabuchi A."/>
            <person name="Kamiya K."/>
            <person name="Karasawa W."/>
            <person name="Kurita K."/>
            <person name="Katagiri S."/>
            <person name="Kikuta A."/>
            <person name="Kobayashi H."/>
            <person name="Kobayashi N."/>
            <person name="Machita K."/>
            <person name="Maehara T."/>
            <person name="Masukawa M."/>
            <person name="Mizubayashi T."/>
            <person name="Mukai Y."/>
            <person name="Nagasaki H."/>
            <person name="Nagata Y."/>
            <person name="Naito S."/>
            <person name="Nakashima M."/>
            <person name="Nakama Y."/>
            <person name="Nakamichi Y."/>
            <person name="Nakamura M."/>
            <person name="Meguro A."/>
            <person name="Negishi M."/>
            <person name="Ohta I."/>
            <person name="Ohta T."/>
            <person name="Okamoto M."/>
            <person name="Ono N."/>
            <person name="Saji S."/>
            <person name="Sakaguchi M."/>
            <person name="Sakai K."/>
            <person name="Shibata M."/>
            <person name="Shimokawa T."/>
            <person name="Song J."/>
            <person name="Takazaki Y."/>
            <person name="Terasawa K."/>
            <person name="Tsugane M."/>
            <person name="Tsuji K."/>
            <person name="Ueda S."/>
            <person name="Waki K."/>
            <person name="Yamagata H."/>
            <person name="Yamamoto M."/>
            <person name="Yamamoto S."/>
            <person name="Yamane H."/>
            <person name="Yoshiki S."/>
            <person name="Yoshihara R."/>
            <person name="Yukawa K."/>
            <person name="Zhong H."/>
            <person name="Yano M."/>
            <person name="Yuan Q."/>
            <person name="Ouyang S."/>
            <person name="Liu J."/>
            <person name="Jones K.M."/>
            <person name="Gansberger K."/>
            <person name="Moffat K."/>
            <person name="Hill J."/>
            <person name="Bera J."/>
            <person name="Fadrosh D."/>
            <person name="Jin S."/>
            <person name="Johri S."/>
            <person name="Kim M."/>
            <person name="Overton L."/>
            <person name="Reardon M."/>
            <person name="Tsitrin T."/>
            <person name="Vuong H."/>
            <person name="Weaver B."/>
            <person name="Ciecko A."/>
            <person name="Tallon L."/>
            <person name="Jackson J."/>
            <person name="Pai G."/>
            <person name="Aken S.V."/>
            <person name="Utterback T."/>
            <person name="Reidmuller S."/>
            <person name="Feldblyum T."/>
            <person name="Hsiao J."/>
            <person name="Zismann V."/>
            <person name="Iobst S."/>
            <person name="de Vazeille A.R."/>
            <person name="Buell C.R."/>
            <person name="Ying K."/>
            <person name="Li Y."/>
            <person name="Lu T."/>
            <person name="Huang Y."/>
            <person name="Zhao Q."/>
            <person name="Feng Q."/>
            <person name="Zhang L."/>
            <person name="Zhu J."/>
            <person name="Weng Q."/>
            <person name="Mu J."/>
            <person name="Lu Y."/>
            <person name="Fan D."/>
            <person name="Liu Y."/>
            <person name="Guan J."/>
            <person name="Zhang Y."/>
            <person name="Yu S."/>
            <person name="Liu X."/>
            <person name="Zhang Y."/>
            <person name="Hong G."/>
            <person name="Han B."/>
            <person name="Choisne N."/>
            <person name="Demange N."/>
            <person name="Orjeda G."/>
            <person name="Samain S."/>
            <person name="Cattolico L."/>
            <person name="Pelletier E."/>
            <person name="Couloux A."/>
            <person name="Segurens B."/>
            <person name="Wincker P."/>
            <person name="D'Hont A."/>
            <person name="Scarpelli C."/>
            <person name="Weissenbach J."/>
            <person name="Salanoubat M."/>
            <person name="Quetier F."/>
            <person name="Yu Y."/>
            <person name="Kim H.R."/>
            <person name="Rambo T."/>
            <person name="Currie J."/>
            <person name="Collura K."/>
            <person name="Luo M."/>
            <person name="Yang T."/>
            <person name="Ammiraju J.S.S."/>
            <person name="Engler F."/>
            <person name="Soderlund C."/>
            <person name="Wing R.A."/>
            <person name="Palmer L.E."/>
            <person name="de la Bastide M."/>
            <person name="Spiegel L."/>
            <person name="Nascimento L."/>
            <person name="Zutavern T."/>
            <person name="O'Shaughnessy A."/>
            <person name="Dike S."/>
            <person name="Dedhia N."/>
            <person name="Preston R."/>
            <person name="Balija V."/>
            <person name="McCombie W.R."/>
            <person name="Chow T."/>
            <person name="Chen H."/>
            <person name="Chung M."/>
            <person name="Chen C."/>
            <person name="Shaw J."/>
            <person name="Wu H."/>
            <person name="Hsiao K."/>
            <person name="Chao Y."/>
            <person name="Chu M."/>
            <person name="Cheng C."/>
            <person name="Hour A."/>
            <person name="Lee P."/>
            <person name="Lin S."/>
            <person name="Lin Y."/>
            <person name="Liou J."/>
            <person name="Liu S."/>
            <person name="Hsing Y."/>
            <person name="Raghuvanshi S."/>
            <person name="Mohanty A."/>
            <person name="Bharti A.K."/>
            <person name="Gaur A."/>
            <person name="Gupta V."/>
            <person name="Kumar D."/>
            <person name="Ravi V."/>
            <person name="Vij S."/>
            <person name="Kapur A."/>
            <person name="Khurana P."/>
            <person name="Khurana P."/>
            <person name="Khurana J.P."/>
            <person name="Tyagi A.K."/>
            <person name="Gaikwad K."/>
            <person name="Singh A."/>
            <person name="Dalal V."/>
            <person name="Srivastava S."/>
            <person name="Dixit A."/>
            <person name="Pal A.K."/>
            <person name="Ghazi I.A."/>
            <person name="Yadav M."/>
            <person name="Pandit A."/>
            <person name="Bhargava A."/>
            <person name="Sureshbabu K."/>
            <person name="Batra K."/>
            <person name="Sharma T.R."/>
            <person name="Mohapatra T."/>
            <person name="Singh N.K."/>
            <person name="Messing J."/>
            <person name="Nelson A.B."/>
            <person name="Fuks G."/>
            <person name="Kavchok S."/>
            <person name="Keizer G."/>
            <person name="Linton E."/>
            <person name="Llaca V."/>
            <person name="Song R."/>
            <person name="Tanyolac B."/>
            <person name="Young S."/>
            <person name="Ho-Il K."/>
            <person name="Hahn J.H."/>
            <person name="Sangsakoo G."/>
            <person name="Vanavichit A."/>
            <person name="de Mattos Luiz.A.T."/>
            <person name="Zimmer P.D."/>
            <person name="Malone G."/>
            <person name="Dellagostin O."/>
            <person name="de Oliveira A.C."/>
            <person name="Bevan M."/>
            <person name="Bancroft I."/>
            <person name="Minx P."/>
            <person name="Cordum H."/>
            <person name="Wilson R."/>
            <person name="Cheng Z."/>
            <person name="Jin W."/>
            <person name="Jiang J."/>
            <person name="Leong S.A."/>
            <person name="Iwama H."/>
            <person name="Gojobori T."/>
            <person name="Itoh T."/>
            <person name="Niimura Y."/>
            <person name="Fujii Y."/>
            <person name="Habara T."/>
            <person name="Sakai H."/>
            <person name="Sato Y."/>
            <person name="Wilson G."/>
            <person name="Kumar K."/>
            <person name="McCouch S."/>
            <person name="Juretic N."/>
            <person name="Hoen D."/>
            <person name="Wright S."/>
            <person name="Bruskiewich R."/>
            <person name="Bureau T."/>
            <person name="Miyao A."/>
            <person name="Hirochika H."/>
            <person name="Nishikawa T."/>
            <person name="Kadowaki K."/>
            <person name="Sugiura M."/>
            <person name="Burr B."/>
            <person name="Sasaki T."/>
        </authorList>
    </citation>
    <scope>NUCLEOTIDE SEQUENCE [LARGE SCALE GENOMIC DNA]</scope>
    <source>
        <strain evidence="2">cv. Nipponbare</strain>
    </source>
</reference>
<dbReference type="Proteomes" id="UP000059680">
    <property type="component" value="Chromosome 11"/>
</dbReference>
<evidence type="ECO:0000313" key="2">
    <source>
        <dbReference type="Proteomes" id="UP000059680"/>
    </source>
</evidence>
<proteinExistence type="predicted"/>
<feature type="non-terminal residue" evidence="1">
    <location>
        <position position="1"/>
    </location>
</feature>
<dbReference type="InParanoid" id="A0A0P0Y0U6"/>
<protein>
    <submittedName>
        <fullName evidence="1">Os11g0258900 protein</fullName>
    </submittedName>
</protein>
<keyword evidence="2" id="KW-1185">Reference proteome</keyword>